<dbReference type="STRING" id="225164.V4AN59"/>
<dbReference type="PROSITE" id="PS00498">
    <property type="entry name" value="TYROSINASE_2"/>
    <property type="match status" value="1"/>
</dbReference>
<keyword evidence="2" id="KW-0186">Copper</keyword>
<dbReference type="AlphaFoldDB" id="V4AN59"/>
<evidence type="ECO:0000313" key="5">
    <source>
        <dbReference type="EMBL" id="ESO95046.1"/>
    </source>
</evidence>
<dbReference type="GO" id="GO:0016491">
    <property type="term" value="F:oxidoreductase activity"/>
    <property type="evidence" value="ECO:0007669"/>
    <property type="project" value="InterPro"/>
</dbReference>
<dbReference type="GeneID" id="20238502"/>
<evidence type="ECO:0000313" key="6">
    <source>
        <dbReference type="Proteomes" id="UP000030746"/>
    </source>
</evidence>
<dbReference type="InterPro" id="IPR050316">
    <property type="entry name" value="Tyrosinase/Hemocyanin"/>
</dbReference>
<dbReference type="InterPro" id="IPR008922">
    <property type="entry name" value="Di-copper_centre_dom_sf"/>
</dbReference>
<dbReference type="PROSITE" id="PS00497">
    <property type="entry name" value="TYROSINASE_1"/>
    <property type="match status" value="1"/>
</dbReference>
<dbReference type="PANTHER" id="PTHR11474">
    <property type="entry name" value="TYROSINASE FAMILY MEMBER"/>
    <property type="match status" value="1"/>
</dbReference>
<accession>V4AN59</accession>
<dbReference type="GO" id="GO:0046872">
    <property type="term" value="F:metal ion binding"/>
    <property type="evidence" value="ECO:0007669"/>
    <property type="project" value="UniProtKB-KW"/>
</dbReference>
<feature type="domain" description="Tyrosinase copper-binding" evidence="4">
    <location>
        <begin position="262"/>
        <end position="273"/>
    </location>
</feature>
<dbReference type="KEGG" id="lgi:LOTGIDRAFT_160808"/>
<gene>
    <name evidence="5" type="ORF">LOTGIDRAFT_160808</name>
</gene>
<dbReference type="HOGENOM" id="CLU_519049_0_0_1"/>
<evidence type="ECO:0000256" key="2">
    <source>
        <dbReference type="ARBA" id="ARBA00023008"/>
    </source>
</evidence>
<dbReference type="PANTHER" id="PTHR11474:SF126">
    <property type="entry name" value="TYROSINASE-LIKE PROTEIN TYR-1-RELATED"/>
    <property type="match status" value="1"/>
</dbReference>
<sequence>MCQNAPNQCYFSKPFCQKMFRLIHIVIALTLFPYTQQQFRMRLDSPTIGQAVELAHVLFEDEESEGISYRRDCRLLDEDELSDLFGAVQDAKDDTTARPNVLDAFSFLHSRNEVNSGAHGGVGFLPFHRVFLYLYEKLLRQYRPGVSLCFWDPTLEPEDYEQSEIWGDRLFGTARGIVSEGFAANWMTPVGPLIREVGRTGGTGRNGRTLNEKDIENVLSKKRLGEISFPNGRLSENVEELHNHVHLYIGGLMAQIETAAYDPIFWFYHVYVDCLFEEFREKQRNNTTPPVIDPELDWPYDYAEPEHAPFGPMRLGALRNIDGQNNFFSDRIRCEKVPSCRSDRDCGRFMNCRSRKCISNRRPRNRSNNNMFGGFMNGLVGPQTSNPMIQALQGMGMMGRGGFPGMGGNMAGMFGGGGGFPGMGGGFPGMPGMGGQGMPQMGNQQGRLQGLPGMAAGGSQGFSAFGGFPGMGGSQIFSGQGFPGMGGSQGFPGMGGMGGFPGMGGMGGFSMGGQGGGGGGFPFGK</sequence>
<keyword evidence="1" id="KW-0479">Metal-binding</keyword>
<evidence type="ECO:0000259" key="3">
    <source>
        <dbReference type="PROSITE" id="PS00497"/>
    </source>
</evidence>
<feature type="domain" description="Tyrosinase copper-binding" evidence="3">
    <location>
        <begin position="119"/>
        <end position="136"/>
    </location>
</feature>
<dbReference type="RefSeq" id="XP_009054246.1">
    <property type="nucleotide sequence ID" value="XM_009055998.1"/>
</dbReference>
<protein>
    <recommendedName>
        <fullName evidence="3 4">Tyrosinase copper-binding domain-containing protein</fullName>
    </recommendedName>
</protein>
<dbReference type="SUPFAM" id="SSF48056">
    <property type="entry name" value="Di-copper centre-containing domain"/>
    <property type="match status" value="1"/>
</dbReference>
<dbReference type="OMA" id="IFWFHHT"/>
<dbReference type="InterPro" id="IPR002227">
    <property type="entry name" value="Tyrosinase_Cu-bd"/>
</dbReference>
<proteinExistence type="predicted"/>
<name>V4AN59_LOTGI</name>
<dbReference type="Pfam" id="PF00264">
    <property type="entry name" value="Tyrosinase"/>
    <property type="match status" value="1"/>
</dbReference>
<dbReference type="Gene3D" id="1.10.1280.10">
    <property type="entry name" value="Di-copper center containing domain from catechol oxidase"/>
    <property type="match status" value="1"/>
</dbReference>
<reference evidence="5 6" key="1">
    <citation type="journal article" date="2013" name="Nature">
        <title>Insights into bilaterian evolution from three spiralian genomes.</title>
        <authorList>
            <person name="Simakov O."/>
            <person name="Marletaz F."/>
            <person name="Cho S.J."/>
            <person name="Edsinger-Gonzales E."/>
            <person name="Havlak P."/>
            <person name="Hellsten U."/>
            <person name="Kuo D.H."/>
            <person name="Larsson T."/>
            <person name="Lv J."/>
            <person name="Arendt D."/>
            <person name="Savage R."/>
            <person name="Osoegawa K."/>
            <person name="de Jong P."/>
            <person name="Grimwood J."/>
            <person name="Chapman J.A."/>
            <person name="Shapiro H."/>
            <person name="Aerts A."/>
            <person name="Otillar R.P."/>
            <person name="Terry A.Y."/>
            <person name="Boore J.L."/>
            <person name="Grigoriev I.V."/>
            <person name="Lindberg D.R."/>
            <person name="Seaver E.C."/>
            <person name="Weisblat D.A."/>
            <person name="Putnam N.H."/>
            <person name="Rokhsar D.S."/>
        </authorList>
    </citation>
    <scope>NUCLEOTIDE SEQUENCE [LARGE SCALE GENOMIC DNA]</scope>
</reference>
<keyword evidence="6" id="KW-1185">Reference proteome</keyword>
<dbReference type="PRINTS" id="PR00092">
    <property type="entry name" value="TYROSINASE"/>
</dbReference>
<dbReference type="OrthoDB" id="6132182at2759"/>
<evidence type="ECO:0000259" key="4">
    <source>
        <dbReference type="PROSITE" id="PS00498"/>
    </source>
</evidence>
<dbReference type="Proteomes" id="UP000030746">
    <property type="component" value="Unassembled WGS sequence"/>
</dbReference>
<dbReference type="CTD" id="20238502"/>
<evidence type="ECO:0000256" key="1">
    <source>
        <dbReference type="ARBA" id="ARBA00022723"/>
    </source>
</evidence>
<organism evidence="5 6">
    <name type="scientific">Lottia gigantea</name>
    <name type="common">Giant owl limpet</name>
    <dbReference type="NCBI Taxonomy" id="225164"/>
    <lineage>
        <taxon>Eukaryota</taxon>
        <taxon>Metazoa</taxon>
        <taxon>Spiralia</taxon>
        <taxon>Lophotrochozoa</taxon>
        <taxon>Mollusca</taxon>
        <taxon>Gastropoda</taxon>
        <taxon>Patellogastropoda</taxon>
        <taxon>Lottioidea</taxon>
        <taxon>Lottiidae</taxon>
        <taxon>Lottia</taxon>
    </lineage>
</organism>
<dbReference type="EMBL" id="KB201701">
    <property type="protein sequence ID" value="ESO95046.1"/>
    <property type="molecule type" value="Genomic_DNA"/>
</dbReference>